<dbReference type="AlphaFoldDB" id="A0A2A3TXQ1"/>
<proteinExistence type="predicted"/>
<accession>A0A2A3TXQ1</accession>
<sequence>MTIDVSTVQGMDQKFAKLEPDVIQNWIDLAQPVVAMSGLPEQPENVILHGWALMAAHIGTQIMRQGNNKSSQTMGPLTESFFDVSSLGSDMFLKLYNDLLKAWGLAPIGKNEVHFY</sequence>
<gene>
    <name evidence="1" type="ORF">CNR29_05170</name>
</gene>
<organism evidence="1 2">
    <name type="scientific">Levilactobacillus brevis</name>
    <name type="common">Lactobacillus brevis</name>
    <dbReference type="NCBI Taxonomy" id="1580"/>
    <lineage>
        <taxon>Bacteria</taxon>
        <taxon>Bacillati</taxon>
        <taxon>Bacillota</taxon>
        <taxon>Bacilli</taxon>
        <taxon>Lactobacillales</taxon>
        <taxon>Lactobacillaceae</taxon>
        <taxon>Levilactobacillus</taxon>
    </lineage>
</organism>
<dbReference type="Proteomes" id="UP000217918">
    <property type="component" value="Unassembled WGS sequence"/>
</dbReference>
<evidence type="ECO:0000313" key="1">
    <source>
        <dbReference type="EMBL" id="PBQ23426.1"/>
    </source>
</evidence>
<dbReference type="Pfam" id="PF13262">
    <property type="entry name" value="DUF4054"/>
    <property type="match status" value="1"/>
</dbReference>
<dbReference type="RefSeq" id="WP_024525408.1">
    <property type="nucleotide sequence ID" value="NZ_CP024635.1"/>
</dbReference>
<protein>
    <submittedName>
        <fullName evidence="1">DUF4054 domain-containing protein</fullName>
    </submittedName>
</protein>
<reference evidence="1 2" key="1">
    <citation type="submission" date="2017-09" db="EMBL/GenBank/DDBJ databases">
        <title>Genome sequence of Lactobacillus brevis D7.</title>
        <authorList>
            <person name="Kwon M.-S."/>
            <person name="Lim S.K."/>
            <person name="Choi H.-J."/>
        </authorList>
    </citation>
    <scope>NUCLEOTIDE SEQUENCE [LARGE SCALE GENOMIC DNA]</scope>
    <source>
        <strain evidence="1 2">D7</strain>
    </source>
</reference>
<comment type="caution">
    <text evidence="1">The sequence shown here is derived from an EMBL/GenBank/DDBJ whole genome shotgun (WGS) entry which is preliminary data.</text>
</comment>
<dbReference type="InterPro" id="IPR025127">
    <property type="entry name" value="DUF4054"/>
</dbReference>
<evidence type="ECO:0000313" key="2">
    <source>
        <dbReference type="Proteomes" id="UP000217918"/>
    </source>
</evidence>
<dbReference type="EMBL" id="NVYO01000001">
    <property type="protein sequence ID" value="PBQ23426.1"/>
    <property type="molecule type" value="Genomic_DNA"/>
</dbReference>
<name>A0A2A3TXQ1_LEVBR</name>